<protein>
    <recommendedName>
        <fullName evidence="3">HTH cro/C1-type domain-containing protein</fullName>
    </recommendedName>
</protein>
<dbReference type="AlphaFoldDB" id="A0A941JRI7"/>
<name>A0A941JRI7_9CHRO</name>
<dbReference type="GO" id="GO:0003677">
    <property type="term" value="F:DNA binding"/>
    <property type="evidence" value="ECO:0007669"/>
    <property type="project" value="InterPro"/>
</dbReference>
<proteinExistence type="predicted"/>
<organism evidence="1 2">
    <name type="scientific">Gomphosphaeria aponina SAG 52.96 = DSM 107014</name>
    <dbReference type="NCBI Taxonomy" id="1521640"/>
    <lineage>
        <taxon>Bacteria</taxon>
        <taxon>Bacillati</taxon>
        <taxon>Cyanobacteriota</taxon>
        <taxon>Cyanophyceae</taxon>
        <taxon>Oscillatoriophycideae</taxon>
        <taxon>Chroococcales</taxon>
        <taxon>Gomphosphaeriaceae</taxon>
        <taxon>Gomphosphaeria</taxon>
    </lineage>
</organism>
<dbReference type="InterPro" id="IPR010982">
    <property type="entry name" value="Lambda_DNA-bd_dom_sf"/>
</dbReference>
<dbReference type="Proteomes" id="UP000767446">
    <property type="component" value="Unassembled WGS sequence"/>
</dbReference>
<accession>A0A941JRI7</accession>
<dbReference type="Gene3D" id="1.10.260.40">
    <property type="entry name" value="lambda repressor-like DNA-binding domains"/>
    <property type="match status" value="1"/>
</dbReference>
<reference evidence="1" key="1">
    <citation type="submission" date="2021-02" db="EMBL/GenBank/DDBJ databases">
        <title>Metagenome analyses of Stigonema ocellatum DSM 106950, Chlorogloea purpurea SAG 13.99 and Gomphosphaeria aponina DSM 107014.</title>
        <authorList>
            <person name="Marter P."/>
            <person name="Huang S."/>
        </authorList>
    </citation>
    <scope>NUCLEOTIDE SEQUENCE</scope>
    <source>
        <strain evidence="1">JP213</strain>
    </source>
</reference>
<evidence type="ECO:0000313" key="2">
    <source>
        <dbReference type="Proteomes" id="UP000767446"/>
    </source>
</evidence>
<gene>
    <name evidence="1" type="ORF">DSM107014_03635</name>
</gene>
<evidence type="ECO:0008006" key="3">
    <source>
        <dbReference type="Google" id="ProtNLM"/>
    </source>
</evidence>
<sequence length="52" mass="6039">MMKNPLIHNPHVGEILKYEFLEELDISENVLAENLNVSCYTIQRIIQGKINL</sequence>
<comment type="caution">
    <text evidence="1">The sequence shown here is derived from an EMBL/GenBank/DDBJ whole genome shotgun (WGS) entry which is preliminary data.</text>
</comment>
<dbReference type="EMBL" id="JADQBC010000017">
    <property type="protein sequence ID" value="MBR8826991.1"/>
    <property type="molecule type" value="Genomic_DNA"/>
</dbReference>
<dbReference type="SUPFAM" id="SSF47413">
    <property type="entry name" value="lambda repressor-like DNA-binding domains"/>
    <property type="match status" value="1"/>
</dbReference>
<evidence type="ECO:0000313" key="1">
    <source>
        <dbReference type="EMBL" id="MBR8826991.1"/>
    </source>
</evidence>